<feature type="transmembrane region" description="Helical" evidence="1">
    <location>
        <begin position="50"/>
        <end position="73"/>
    </location>
</feature>
<dbReference type="OrthoDB" id="5459344at2"/>
<keyword evidence="1" id="KW-1133">Transmembrane helix</keyword>
<keyword evidence="1" id="KW-0472">Membrane</keyword>
<dbReference type="InterPro" id="IPR007486">
    <property type="entry name" value="YebE"/>
</dbReference>
<dbReference type="Pfam" id="PF04391">
    <property type="entry name" value="DUF533"/>
    <property type="match status" value="1"/>
</dbReference>
<comment type="caution">
    <text evidence="2">The sequence shown here is derived from an EMBL/GenBank/DDBJ whole genome shotgun (WGS) entry which is preliminary data.</text>
</comment>
<dbReference type="InterPro" id="IPR029024">
    <property type="entry name" value="TerB-like"/>
</dbReference>
<keyword evidence="1" id="KW-0812">Transmembrane</keyword>
<accession>A0A545THW8</accession>
<evidence type="ECO:0000256" key="1">
    <source>
        <dbReference type="SAM" id="Phobius"/>
    </source>
</evidence>
<dbReference type="RefSeq" id="WP_142888155.1">
    <property type="nucleotide sequence ID" value="NZ_VIKR01000001.1"/>
</dbReference>
<gene>
    <name evidence="2" type="ORF">FLL45_02230</name>
</gene>
<organism evidence="2 3">
    <name type="scientific">Aliikangiella marina</name>
    <dbReference type="NCBI Taxonomy" id="1712262"/>
    <lineage>
        <taxon>Bacteria</taxon>
        <taxon>Pseudomonadati</taxon>
        <taxon>Pseudomonadota</taxon>
        <taxon>Gammaproteobacteria</taxon>
        <taxon>Oceanospirillales</taxon>
        <taxon>Pleioneaceae</taxon>
        <taxon>Aliikangiella</taxon>
    </lineage>
</organism>
<keyword evidence="3" id="KW-1185">Reference proteome</keyword>
<dbReference type="CDD" id="cd07178">
    <property type="entry name" value="terB_like_YebE"/>
    <property type="match status" value="1"/>
</dbReference>
<dbReference type="AlphaFoldDB" id="A0A545THW8"/>
<evidence type="ECO:0000313" key="2">
    <source>
        <dbReference type="EMBL" id="TQV76795.1"/>
    </source>
</evidence>
<dbReference type="Proteomes" id="UP000317839">
    <property type="component" value="Unassembled WGS sequence"/>
</dbReference>
<dbReference type="SUPFAM" id="SSF158682">
    <property type="entry name" value="TerB-like"/>
    <property type="match status" value="1"/>
</dbReference>
<evidence type="ECO:0000313" key="3">
    <source>
        <dbReference type="Proteomes" id="UP000317839"/>
    </source>
</evidence>
<sequence length="249" mass="26187">MSIKNLFNQFVGSQMSESSKQSIQQGISRFIGGQASGQNPPKVKSNTTGLVGGLTGGIAGGVAAGGIMSLLIANKSARKFAGTAATYGGAAVLGGVAYKMYKNWQYGNTAVGNQASSDLSEAPVEDAMTEDYQLTLIKAMIAAAKADGHIDEEEQKKIFDAVNQMELSPEEKGMLFDMISLPISVNEIASGVTSQAQRAEVYFASCMVVNPDLPAERVYLNSLALALKLPPEFAAQLEKNAHSDIIDAA</sequence>
<dbReference type="Gene3D" id="1.10.3680.10">
    <property type="entry name" value="TerB-like"/>
    <property type="match status" value="1"/>
</dbReference>
<name>A0A545THW8_9GAMM</name>
<dbReference type="EMBL" id="VIKR01000001">
    <property type="protein sequence ID" value="TQV76795.1"/>
    <property type="molecule type" value="Genomic_DNA"/>
</dbReference>
<reference evidence="2 3" key="1">
    <citation type="submission" date="2019-06" db="EMBL/GenBank/DDBJ databases">
        <title>Draft genome of Aliikangiella marina GYP-15.</title>
        <authorList>
            <person name="Wang G."/>
        </authorList>
    </citation>
    <scope>NUCLEOTIDE SEQUENCE [LARGE SCALE GENOMIC DNA]</scope>
    <source>
        <strain evidence="2 3">GYP-15</strain>
    </source>
</reference>
<protein>
    <submittedName>
        <fullName evidence="2">Tellurite resistance TerB family protein</fullName>
    </submittedName>
</protein>
<proteinExistence type="predicted"/>